<dbReference type="InterPro" id="IPR026360">
    <property type="entry name" value="Xnuc_lig_assoc"/>
</dbReference>
<accession>A0A0K0XUK0</accession>
<evidence type="ECO:0000313" key="1">
    <source>
        <dbReference type="EMBL" id="AKS41389.1"/>
    </source>
</evidence>
<reference evidence="2" key="1">
    <citation type="submission" date="2015-07" db="EMBL/GenBank/DDBJ databases">
        <authorList>
            <person name="Kim K.M."/>
        </authorList>
    </citation>
    <scope>NUCLEOTIDE SEQUENCE [LARGE SCALE GENOMIC DNA]</scope>
    <source>
        <strain evidence="2">KCTC 42284</strain>
    </source>
</reference>
<protein>
    <submittedName>
        <fullName evidence="1">mRNA 3-end processing factor</fullName>
    </submittedName>
</protein>
<dbReference type="EMBL" id="CP012154">
    <property type="protein sequence ID" value="AKS41389.1"/>
    <property type="molecule type" value="Genomic_DNA"/>
</dbReference>
<dbReference type="Gene3D" id="3.60.15.10">
    <property type="entry name" value="Ribonuclease Z/Hydroxyacylglutathione hydrolase-like"/>
    <property type="match status" value="1"/>
</dbReference>
<dbReference type="AlphaFoldDB" id="A0A0K0XUK0"/>
<dbReference type="PANTHER" id="PTHR11203:SF49">
    <property type="entry name" value="BLL1145 PROTEIN"/>
    <property type="match status" value="1"/>
</dbReference>
<keyword evidence="2" id="KW-1185">Reference proteome</keyword>
<dbReference type="InterPro" id="IPR050698">
    <property type="entry name" value="MBL"/>
</dbReference>
<dbReference type="OrthoDB" id="9803916at2"/>
<proteinExistence type="predicted"/>
<dbReference type="STRING" id="1579979.WM2015_1012"/>
<dbReference type="GO" id="GO:0004521">
    <property type="term" value="F:RNA endonuclease activity"/>
    <property type="evidence" value="ECO:0007669"/>
    <property type="project" value="TreeGrafter"/>
</dbReference>
<dbReference type="NCBIfam" id="TIGR04122">
    <property type="entry name" value="Xnuc_lig_assoc"/>
    <property type="match status" value="1"/>
</dbReference>
<name>A0A0K0XUK0_9GAMM</name>
<dbReference type="KEGG" id="wma:WM2015_1012"/>
<dbReference type="PANTHER" id="PTHR11203">
    <property type="entry name" value="CLEAVAGE AND POLYADENYLATION SPECIFICITY FACTOR FAMILY MEMBER"/>
    <property type="match status" value="1"/>
</dbReference>
<dbReference type="InterPro" id="IPR036866">
    <property type="entry name" value="RibonucZ/Hydroxyglut_hydro"/>
</dbReference>
<gene>
    <name evidence="1" type="ORF">WM2015_1012</name>
</gene>
<evidence type="ECO:0000313" key="2">
    <source>
        <dbReference type="Proteomes" id="UP000066624"/>
    </source>
</evidence>
<organism evidence="1 2">
    <name type="scientific">Wenzhouxiangella marina</name>
    <dbReference type="NCBI Taxonomy" id="1579979"/>
    <lineage>
        <taxon>Bacteria</taxon>
        <taxon>Pseudomonadati</taxon>
        <taxon>Pseudomonadota</taxon>
        <taxon>Gammaproteobacteria</taxon>
        <taxon>Chromatiales</taxon>
        <taxon>Wenzhouxiangellaceae</taxon>
        <taxon>Wenzhouxiangella</taxon>
    </lineage>
</organism>
<sequence>MTESLLVPDAGGLYCRAGDFWIDPLRTVPRSIITHAHADHARAGAAEVFTARAGLPVLTHRIGQPEDLVGLDYGQPIELGETRITLFPAGHILGSATVRIESAQGTWGVSGDFKRTPDPTCEAFQPFDCDVWLSECTFGLPVYRWPETDQVIAEMLDWWQACRAQGRPAVLFCYALGKAQRVMAELHGAGVDEPIWLHGAMRPLTDCYREQGIALPPTRLISEADPQEDFRGQLILAPPSAAGSSWMRRFKGHSAGFVSGWMRIRGNRRRRGYDRGFVLSDHADWPGLVGTAADMNAGRVITIHGNGEALTRHLASQGLEAESWNLRATLAPDRSP</sequence>
<dbReference type="SUPFAM" id="SSF56281">
    <property type="entry name" value="Metallo-hydrolase/oxidoreductase"/>
    <property type="match status" value="1"/>
</dbReference>
<dbReference type="RefSeq" id="WP_049725030.1">
    <property type="nucleotide sequence ID" value="NZ_CP012154.1"/>
</dbReference>
<dbReference type="PATRIC" id="fig|1579979.3.peg.1035"/>
<dbReference type="Proteomes" id="UP000066624">
    <property type="component" value="Chromosome"/>
</dbReference>